<evidence type="ECO:0000256" key="2">
    <source>
        <dbReference type="ARBA" id="ARBA00038332"/>
    </source>
</evidence>
<evidence type="ECO:0000259" key="4">
    <source>
        <dbReference type="Pfam" id="PF22646"/>
    </source>
</evidence>
<reference evidence="5 6" key="1">
    <citation type="journal article" date="2022" name="bioRxiv">
        <title>Genomics of Preaxostyla Flagellates Illuminates Evolutionary Transitions and the Path Towards Mitochondrial Loss.</title>
        <authorList>
            <person name="Novak L.V.F."/>
            <person name="Treitli S.C."/>
            <person name="Pyrih J."/>
            <person name="Halakuc P."/>
            <person name="Pipaliya S.V."/>
            <person name="Vacek V."/>
            <person name="Brzon O."/>
            <person name="Soukal P."/>
            <person name="Eme L."/>
            <person name="Dacks J.B."/>
            <person name="Karnkowska A."/>
            <person name="Elias M."/>
            <person name="Hampl V."/>
        </authorList>
    </citation>
    <scope>NUCLEOTIDE SEQUENCE [LARGE SCALE GENOMIC DNA]</scope>
    <source>
        <strain evidence="5">NAU3</strain>
        <tissue evidence="5">Gut</tissue>
    </source>
</reference>
<feature type="repeat" description="HEAT" evidence="3">
    <location>
        <begin position="329"/>
        <end position="367"/>
    </location>
</feature>
<evidence type="ECO:0000313" key="6">
    <source>
        <dbReference type="Proteomes" id="UP001281761"/>
    </source>
</evidence>
<feature type="repeat" description="HEAT" evidence="3">
    <location>
        <begin position="526"/>
        <end position="564"/>
    </location>
</feature>
<feature type="repeat" description="HEAT" evidence="3">
    <location>
        <begin position="447"/>
        <end position="485"/>
    </location>
</feature>
<gene>
    <name evidence="5" type="ORF">BLNAU_6502</name>
</gene>
<dbReference type="PANTHER" id="PTHR10648:SF4">
    <property type="entry name" value="PROTEIN PHOSPHATASE 2 (FORMERLY 2A), REGULATORY SUBUNIT A, BETA ISOFORM-RELATED"/>
    <property type="match status" value="1"/>
</dbReference>
<dbReference type="PROSITE" id="PS50077">
    <property type="entry name" value="HEAT_REPEAT"/>
    <property type="match status" value="7"/>
</dbReference>
<dbReference type="Pfam" id="PF02985">
    <property type="entry name" value="HEAT"/>
    <property type="match status" value="1"/>
</dbReference>
<keyword evidence="6" id="KW-1185">Reference proteome</keyword>
<dbReference type="InterPro" id="IPR000357">
    <property type="entry name" value="HEAT"/>
</dbReference>
<proteinExistence type="inferred from homology"/>
<dbReference type="SUPFAM" id="SSF48371">
    <property type="entry name" value="ARM repeat"/>
    <property type="match status" value="1"/>
</dbReference>
<dbReference type="InterPro" id="IPR011989">
    <property type="entry name" value="ARM-like"/>
</dbReference>
<accession>A0ABQ9Y400</accession>
<feature type="repeat" description="HEAT" evidence="3">
    <location>
        <begin position="170"/>
        <end position="208"/>
    </location>
</feature>
<feature type="repeat" description="HEAT" evidence="3">
    <location>
        <begin position="93"/>
        <end position="131"/>
    </location>
</feature>
<evidence type="ECO:0000256" key="3">
    <source>
        <dbReference type="PROSITE-ProRule" id="PRU00103"/>
    </source>
</evidence>
<dbReference type="InterPro" id="IPR054573">
    <property type="entry name" value="PP2A/SF3B1-like_HEAT"/>
</dbReference>
<dbReference type="Gene3D" id="1.25.10.10">
    <property type="entry name" value="Leucine-rich Repeat Variant"/>
    <property type="match status" value="1"/>
</dbReference>
<comment type="caution">
    <text evidence="5">The sequence shown here is derived from an EMBL/GenBank/DDBJ whole genome shotgun (WGS) entry which is preliminary data.</text>
</comment>
<dbReference type="InterPro" id="IPR016024">
    <property type="entry name" value="ARM-type_fold"/>
</dbReference>
<dbReference type="InterPro" id="IPR051023">
    <property type="entry name" value="PP2A_Regulatory_Subunit_A"/>
</dbReference>
<evidence type="ECO:0000256" key="1">
    <source>
        <dbReference type="ARBA" id="ARBA00022737"/>
    </source>
</evidence>
<dbReference type="PANTHER" id="PTHR10648">
    <property type="entry name" value="SERINE/THREONINE-PROTEIN PHOSPHATASE PP2A 65 KDA REGULATORY SUBUNIT"/>
    <property type="match status" value="1"/>
</dbReference>
<name>A0ABQ9Y400_9EUKA</name>
<feature type="domain" description="Phosphatase PP2A regulatory subunit A/Splicing factor 3B subunit 1-like HEAT repeat" evidence="4">
    <location>
        <begin position="284"/>
        <end position="359"/>
    </location>
</feature>
<organism evidence="5 6">
    <name type="scientific">Blattamonas nauphoetae</name>
    <dbReference type="NCBI Taxonomy" id="2049346"/>
    <lineage>
        <taxon>Eukaryota</taxon>
        <taxon>Metamonada</taxon>
        <taxon>Preaxostyla</taxon>
        <taxon>Oxymonadida</taxon>
        <taxon>Blattamonas</taxon>
    </lineage>
</organism>
<dbReference type="Proteomes" id="UP001281761">
    <property type="component" value="Unassembled WGS sequence"/>
</dbReference>
<feature type="repeat" description="HEAT" evidence="3">
    <location>
        <begin position="408"/>
        <end position="446"/>
    </location>
</feature>
<keyword evidence="1" id="KW-0677">Repeat</keyword>
<sequence>MSLIKMTKVPDAQLIEVAALLDGLRSEEQSQRLKSVKGLPLIASTLGAERTRNELLPFLQDCTMDEADVLVSMAEVLGTMLPHVDGPANVTHLLPILEQLAIQEDTHVRETALHSIITLTTGIPASIMETTVFELGKRLAVGDWITKRASAPSILPHVYPHCNAKQKEEILKMTQELCGDPIILVRRNAAKSLMKLVGVVDRSTAKNTLIPLFKTLLSDLHDSIRIWLMDILVAFVTPPSPITNDEIKSTLISFYKQLADDKSWRIKFKVAERTFDFASKVQENLVRTDIIPCVLNLLKDNEMEVRTITAAVLADFGGLLSSDVIVKSIIPRVKELARDENETLKESLACTVMKLAPKLNKADFTTHILPLISDFLSVEQSAEVKASAVSNLSCLKKNVELTEISPKIIAAVQSLATDKQWRVRLTVIDYIPYIASQLGPRGFNEKLLPHCLNWIKDTVYAVREEAIANLTKIGSSFGTAWIKTSLLPFITELTKSSGSYLHRLTALSAFRAFAPLTDAATIHSTIFPAVAPLTKDPVPNVRFNAAKTIRSFILAVDQPQMKKEMQVVIERLQNDPDNDVKYFAQKALEGL</sequence>
<evidence type="ECO:0000313" key="5">
    <source>
        <dbReference type="EMBL" id="KAK2958468.1"/>
    </source>
</evidence>
<dbReference type="InterPro" id="IPR021133">
    <property type="entry name" value="HEAT_type_2"/>
</dbReference>
<dbReference type="Pfam" id="PF22646">
    <property type="entry name" value="PPP2R1A-like_HEAT"/>
    <property type="match status" value="1"/>
</dbReference>
<protein>
    <submittedName>
        <fullName evidence="5">Serine/threonine-protein phosphatase 2A 65 kDa regulatory subunit A alpha</fullName>
    </submittedName>
</protein>
<feature type="repeat" description="HEAT" evidence="3">
    <location>
        <begin position="290"/>
        <end position="328"/>
    </location>
</feature>
<comment type="similarity">
    <text evidence="2">Belongs to the phosphatase 2A regulatory subunit A family.</text>
</comment>
<dbReference type="EMBL" id="JARBJD010000037">
    <property type="protein sequence ID" value="KAK2958468.1"/>
    <property type="molecule type" value="Genomic_DNA"/>
</dbReference>